<evidence type="ECO:0000256" key="3">
    <source>
        <dbReference type="ARBA" id="ARBA00022679"/>
    </source>
</evidence>
<comment type="similarity">
    <text evidence="5">Belongs to the class-I pyridoxal-phosphate-dependent aminotransferase family.</text>
</comment>
<evidence type="ECO:0000313" key="7">
    <source>
        <dbReference type="EMBL" id="CAE6712177.1"/>
    </source>
</evidence>
<accession>A0ABM8QRX0</accession>
<evidence type="ECO:0000259" key="6">
    <source>
        <dbReference type="Pfam" id="PF00155"/>
    </source>
</evidence>
<dbReference type="InterPro" id="IPR015422">
    <property type="entry name" value="PyrdxlP-dep_Trfase_small"/>
</dbReference>
<evidence type="ECO:0000256" key="5">
    <source>
        <dbReference type="RuleBase" id="RU000481"/>
    </source>
</evidence>
<comment type="caution">
    <text evidence="7">The sequence shown here is derived from an EMBL/GenBank/DDBJ whole genome shotgun (WGS) entry which is preliminary data.</text>
</comment>
<reference evidence="7 8" key="1">
    <citation type="submission" date="2021-02" db="EMBL/GenBank/DDBJ databases">
        <authorList>
            <person name="Han P."/>
        </authorList>
    </citation>
    <scope>NUCLEOTIDE SEQUENCE [LARGE SCALE GENOMIC DNA]</scope>
    <source>
        <strain evidence="7">Candidatus Nitrospira sp. ZN2</strain>
    </source>
</reference>
<feature type="domain" description="Aminotransferase class I/classII large" evidence="6">
    <location>
        <begin position="27"/>
        <end position="379"/>
    </location>
</feature>
<dbReference type="PANTHER" id="PTHR43807:SF20">
    <property type="entry name" value="FI04487P"/>
    <property type="match status" value="1"/>
</dbReference>
<keyword evidence="3 5" id="KW-0808">Transferase</keyword>
<dbReference type="CDD" id="cd00609">
    <property type="entry name" value="AAT_like"/>
    <property type="match status" value="1"/>
</dbReference>
<dbReference type="Gene3D" id="3.40.640.10">
    <property type="entry name" value="Type I PLP-dependent aspartate aminotransferase-like (Major domain)"/>
    <property type="match status" value="1"/>
</dbReference>
<dbReference type="InterPro" id="IPR015424">
    <property type="entry name" value="PyrdxlP-dep_Trfase"/>
</dbReference>
<dbReference type="RefSeq" id="WP_213041040.1">
    <property type="nucleotide sequence ID" value="NZ_CAJNBJ010000001.1"/>
</dbReference>
<evidence type="ECO:0000256" key="2">
    <source>
        <dbReference type="ARBA" id="ARBA00022576"/>
    </source>
</evidence>
<gene>
    <name evidence="7" type="ORF">NSPZN2_11271</name>
</gene>
<dbReference type="GO" id="GO:0008483">
    <property type="term" value="F:transaminase activity"/>
    <property type="evidence" value="ECO:0007669"/>
    <property type="project" value="UniProtKB-KW"/>
</dbReference>
<keyword evidence="8" id="KW-1185">Reference proteome</keyword>
<dbReference type="InterPro" id="IPR051326">
    <property type="entry name" value="Kynurenine-oxoglutarate_AT"/>
</dbReference>
<evidence type="ECO:0000256" key="4">
    <source>
        <dbReference type="ARBA" id="ARBA00022898"/>
    </source>
</evidence>
<dbReference type="InterPro" id="IPR004838">
    <property type="entry name" value="NHTrfase_class1_PyrdxlP-BS"/>
</dbReference>
<dbReference type="InterPro" id="IPR015421">
    <property type="entry name" value="PyrdxlP-dep_Trfase_major"/>
</dbReference>
<evidence type="ECO:0000256" key="1">
    <source>
        <dbReference type="ARBA" id="ARBA00001933"/>
    </source>
</evidence>
<organism evidence="7 8">
    <name type="scientific">Nitrospira defluvii</name>
    <dbReference type="NCBI Taxonomy" id="330214"/>
    <lineage>
        <taxon>Bacteria</taxon>
        <taxon>Pseudomonadati</taxon>
        <taxon>Nitrospirota</taxon>
        <taxon>Nitrospiria</taxon>
        <taxon>Nitrospirales</taxon>
        <taxon>Nitrospiraceae</taxon>
        <taxon>Nitrospira</taxon>
    </lineage>
</organism>
<dbReference type="EC" id="2.6.1.-" evidence="5"/>
<evidence type="ECO:0000313" key="8">
    <source>
        <dbReference type="Proteomes" id="UP000675880"/>
    </source>
</evidence>
<comment type="cofactor">
    <cofactor evidence="1 5">
        <name>pyridoxal 5'-phosphate</name>
        <dbReference type="ChEBI" id="CHEBI:597326"/>
    </cofactor>
</comment>
<sequence>MKKSDRTARLAQSDIRAMTLACAKVNGINMSQGVCDTPVPPVVVQAAQQAMAQGHNTYARFDGIAGLREAIADKLASYNHITADPETQITVSAGATGSFQATCMALLNPGDEVILFEPFYAYHVQAILAVEAVPRYVTMRPPDWNLDVKSLEQAVTSKAKAIVVNSPGNPSGKVFTRRELEQIAEIVCRHDLLVITDEIYEYFVFDGREHISMASLPGMADRTITIGGYSKTFSITGWRIGYSVAEASWAKAIGAMSDVLYVCAPTPLQHGVAAGIRALGPSFYRELAVEHQQKRNRFCGALAKAGLPPAVPQGAYYVLADVSRVPGKTSRERALYLLDKTGVAGVPGEAFFEGPEGSRYMRFCMAKTDSDLEKASRAIERFAS</sequence>
<dbReference type="SUPFAM" id="SSF53383">
    <property type="entry name" value="PLP-dependent transferases"/>
    <property type="match status" value="1"/>
</dbReference>
<proteinExistence type="inferred from homology"/>
<name>A0ABM8QRX0_9BACT</name>
<protein>
    <recommendedName>
        <fullName evidence="5">Aminotransferase</fullName>
        <ecNumber evidence="5">2.6.1.-</ecNumber>
    </recommendedName>
</protein>
<keyword evidence="2 5" id="KW-0032">Aminotransferase</keyword>
<dbReference type="PANTHER" id="PTHR43807">
    <property type="entry name" value="FI04487P"/>
    <property type="match status" value="1"/>
</dbReference>
<dbReference type="Pfam" id="PF00155">
    <property type="entry name" value="Aminotran_1_2"/>
    <property type="match status" value="1"/>
</dbReference>
<dbReference type="Proteomes" id="UP000675880">
    <property type="component" value="Unassembled WGS sequence"/>
</dbReference>
<keyword evidence="4" id="KW-0663">Pyridoxal phosphate</keyword>
<dbReference type="EMBL" id="CAJNBJ010000001">
    <property type="protein sequence ID" value="CAE6712177.1"/>
    <property type="molecule type" value="Genomic_DNA"/>
</dbReference>
<dbReference type="InterPro" id="IPR004839">
    <property type="entry name" value="Aminotransferase_I/II_large"/>
</dbReference>
<dbReference type="Gene3D" id="3.90.1150.10">
    <property type="entry name" value="Aspartate Aminotransferase, domain 1"/>
    <property type="match status" value="1"/>
</dbReference>
<dbReference type="PROSITE" id="PS00105">
    <property type="entry name" value="AA_TRANSFER_CLASS_1"/>
    <property type="match status" value="1"/>
</dbReference>